<feature type="transmembrane region" description="Helical" evidence="6">
    <location>
        <begin position="374"/>
        <end position="393"/>
    </location>
</feature>
<reference evidence="8" key="1">
    <citation type="submission" date="2022-08" db="EMBL/GenBank/DDBJ databases">
        <title>Novel sulfate-reducing endosymbionts in the free-living metamonad Anaeramoeba.</title>
        <authorList>
            <person name="Jerlstrom-Hultqvist J."/>
            <person name="Cepicka I."/>
            <person name="Gallot-Lavallee L."/>
            <person name="Salas-Leiva D."/>
            <person name="Curtis B.A."/>
            <person name="Zahonova K."/>
            <person name="Pipaliya S."/>
            <person name="Dacks J."/>
            <person name="Roger A.J."/>
        </authorList>
    </citation>
    <scope>NUCLEOTIDE SEQUENCE</scope>
    <source>
        <strain evidence="8">Schooner1</strain>
    </source>
</reference>
<name>A0ABQ8Z270_9EUKA</name>
<feature type="compositionally biased region" description="Basic and acidic residues" evidence="5">
    <location>
        <begin position="717"/>
        <end position="730"/>
    </location>
</feature>
<feature type="compositionally biased region" description="Acidic residues" evidence="5">
    <location>
        <begin position="672"/>
        <end position="695"/>
    </location>
</feature>
<evidence type="ECO:0000256" key="6">
    <source>
        <dbReference type="SAM" id="Phobius"/>
    </source>
</evidence>
<dbReference type="EMBL" id="JAOAOG010000073">
    <property type="protein sequence ID" value="KAJ6250901.1"/>
    <property type="molecule type" value="Genomic_DNA"/>
</dbReference>
<evidence type="ECO:0000256" key="3">
    <source>
        <dbReference type="ARBA" id="ARBA00022989"/>
    </source>
</evidence>
<feature type="transmembrane region" description="Helical" evidence="6">
    <location>
        <begin position="339"/>
        <end position="362"/>
    </location>
</feature>
<feature type="compositionally biased region" description="Basic and acidic residues" evidence="5">
    <location>
        <begin position="549"/>
        <end position="565"/>
    </location>
</feature>
<evidence type="ECO:0000256" key="2">
    <source>
        <dbReference type="ARBA" id="ARBA00022692"/>
    </source>
</evidence>
<sequence>MSSKEIEVDLVFEYIPRLTNWNKKKHLLYFFFYFFIIVFTLTLCIGNPQFSTSETVTKTFDPQVPVNEFILKGVNRNNQYLEGETQYHNKADFGVIANVGLHLKIYGSNQEDINNNTKWNEIKTYSLNRSVVSTGLETSETIASLSLPFVHYRNYKVQLLSYFESGSQFFDSVNFKFTYATKTLLAYQLSFRGSVIVILCLALFFYTRMMKGIDFSQLKFNQRIICYLLIVCLLMDNPLFALEHLVDSSFLRFLDRILFAFFFVFLWGWWLFTIDVYLKNIRDPDTKKQFIFKRILPKLIPLLCLFYCLIYDSYIYSHYHTLDKELNGIESVTGYQSNRYILFISFLICLLWIIFQYIEIYMNLKKIDQMKNIILNYTTLALIPVALSIFIISDFYSPNPSNVKMILILQPIVYNCYFIFLSFAWLPEKSEIGDQDPKIIQSDGDYDEGYDDGDDDDVEFNKNYNGDNNSINEEDFNSDINSSNRKTNRNERNDNNNSSQNLSNNNKSARKKYLDREKENGELSNENNSVFDEFDIDPHPFESSSDDYSNNKEELKMGKPNDEIRKKKRSKDGNSQDNSRVSINKEYEFVTTNSENELENKIPNDSNTKNGDQIVKNNPKIQKAHSNSESEFESEPEPETLDISPDESYEEQKNGNQNNSSQFETYNNQQQQEEEEEEEEEEVEFNYTSSEEDSEVMLSIFASNINHQNENPLSTLEQRELFEKNYHLDNEQNNINSTENEQKPSLNEIENKSNDKNNDEKIEEEEEEEEEEGEQDEDKQIEEQEEDEEEDEEEEEEEEEEKIEEEKESDKKEEKVVENEKDKEEEKENNNEDEDEDKNEN</sequence>
<accession>A0ABQ8Z270</accession>
<feature type="compositionally biased region" description="Polar residues" evidence="5">
    <location>
        <begin position="731"/>
        <end position="745"/>
    </location>
</feature>
<feature type="compositionally biased region" description="Polar residues" evidence="5">
    <location>
        <begin position="603"/>
        <end position="620"/>
    </location>
</feature>
<comment type="subcellular location">
    <subcellularLocation>
        <location evidence="1">Membrane</location>
        <topology evidence="1">Multi-pass membrane protein</topology>
    </subcellularLocation>
</comment>
<proteinExistence type="predicted"/>
<keyword evidence="2 6" id="KW-0812">Transmembrane</keyword>
<feature type="compositionally biased region" description="Basic and acidic residues" evidence="5">
    <location>
        <begin position="804"/>
        <end position="830"/>
    </location>
</feature>
<feature type="compositionally biased region" description="Basic and acidic residues" evidence="5">
    <location>
        <begin position="749"/>
        <end position="760"/>
    </location>
</feature>
<evidence type="ECO:0000256" key="1">
    <source>
        <dbReference type="ARBA" id="ARBA00004141"/>
    </source>
</evidence>
<dbReference type="PANTHER" id="PTHR31918">
    <property type="entry name" value="TRANSMEMBRANE PROTEIN 181"/>
    <property type="match status" value="1"/>
</dbReference>
<feature type="compositionally biased region" description="Basic and acidic residues" evidence="5">
    <location>
        <begin position="512"/>
        <end position="521"/>
    </location>
</feature>
<keyword evidence="3 6" id="KW-1133">Transmembrane helix</keyword>
<feature type="compositionally biased region" description="Acidic residues" evidence="5">
    <location>
        <begin position="630"/>
        <end position="649"/>
    </location>
</feature>
<feature type="compositionally biased region" description="Low complexity" evidence="5">
    <location>
        <begin position="495"/>
        <end position="506"/>
    </location>
</feature>
<feature type="transmembrane region" description="Helical" evidence="6">
    <location>
        <begin position="185"/>
        <end position="206"/>
    </location>
</feature>
<organism evidence="8 9">
    <name type="scientific">Anaeramoeba flamelloides</name>
    <dbReference type="NCBI Taxonomy" id="1746091"/>
    <lineage>
        <taxon>Eukaryota</taxon>
        <taxon>Metamonada</taxon>
        <taxon>Anaeramoebidae</taxon>
        <taxon>Anaeramoeba</taxon>
    </lineage>
</organism>
<evidence type="ECO:0000256" key="4">
    <source>
        <dbReference type="ARBA" id="ARBA00023136"/>
    </source>
</evidence>
<dbReference type="PANTHER" id="PTHR31918:SF1">
    <property type="entry name" value="TRANSMEMBRANE PROTEIN 181"/>
    <property type="match status" value="1"/>
</dbReference>
<evidence type="ECO:0000313" key="8">
    <source>
        <dbReference type="EMBL" id="KAJ6250901.1"/>
    </source>
</evidence>
<dbReference type="Proteomes" id="UP001150062">
    <property type="component" value="Unassembled WGS sequence"/>
</dbReference>
<dbReference type="Pfam" id="PF06664">
    <property type="entry name" value="WLS-like_TM"/>
    <property type="match status" value="1"/>
</dbReference>
<feature type="region of interest" description="Disordered" evidence="5">
    <location>
        <begin position="436"/>
        <end position="841"/>
    </location>
</feature>
<feature type="compositionally biased region" description="Acidic residues" evidence="5">
    <location>
        <begin position="761"/>
        <end position="803"/>
    </location>
</feature>
<comment type="caution">
    <text evidence="8">The sequence shown here is derived from an EMBL/GenBank/DDBJ whole genome shotgun (WGS) entry which is preliminary data.</text>
</comment>
<feature type="transmembrane region" description="Helical" evidence="6">
    <location>
        <begin position="257"/>
        <end position="278"/>
    </location>
</feature>
<feature type="transmembrane region" description="Helical" evidence="6">
    <location>
        <begin position="27"/>
        <end position="50"/>
    </location>
</feature>
<evidence type="ECO:0000256" key="5">
    <source>
        <dbReference type="SAM" id="MobiDB-lite"/>
    </source>
</evidence>
<feature type="transmembrane region" description="Helical" evidence="6">
    <location>
        <begin position="405"/>
        <end position="426"/>
    </location>
</feature>
<evidence type="ECO:0000313" key="9">
    <source>
        <dbReference type="Proteomes" id="UP001150062"/>
    </source>
</evidence>
<gene>
    <name evidence="8" type="ORF">M0813_15719</name>
</gene>
<keyword evidence="9" id="KW-1185">Reference proteome</keyword>
<feature type="domain" description="Wntless-like transmembrane" evidence="7">
    <location>
        <begin position="187"/>
        <end position="428"/>
    </location>
</feature>
<dbReference type="InterPro" id="IPR040416">
    <property type="entry name" value="TMEM181"/>
</dbReference>
<feature type="compositionally biased region" description="Polar residues" evidence="5">
    <location>
        <begin position="701"/>
        <end position="716"/>
    </location>
</feature>
<evidence type="ECO:0000259" key="7">
    <source>
        <dbReference type="Pfam" id="PF06664"/>
    </source>
</evidence>
<feature type="compositionally biased region" description="Polar residues" evidence="5">
    <location>
        <begin position="462"/>
        <end position="471"/>
    </location>
</feature>
<feature type="transmembrane region" description="Helical" evidence="6">
    <location>
        <begin position="299"/>
        <end position="319"/>
    </location>
</feature>
<dbReference type="InterPro" id="IPR047843">
    <property type="entry name" value="WLS-like_TM"/>
</dbReference>
<keyword evidence="4 6" id="KW-0472">Membrane</keyword>
<protein>
    <submittedName>
        <fullName evidence="8">Transmembrane protein</fullName>
    </submittedName>
</protein>
<feature type="compositionally biased region" description="Polar residues" evidence="5">
    <location>
        <begin position="573"/>
        <end position="582"/>
    </location>
</feature>
<feature type="compositionally biased region" description="Acidic residues" evidence="5">
    <location>
        <begin position="831"/>
        <end position="841"/>
    </location>
</feature>
<feature type="compositionally biased region" description="Acidic residues" evidence="5">
    <location>
        <begin position="444"/>
        <end position="458"/>
    </location>
</feature>
<feature type="transmembrane region" description="Helical" evidence="6">
    <location>
        <begin position="226"/>
        <end position="245"/>
    </location>
</feature>
<feature type="compositionally biased region" description="Low complexity" evidence="5">
    <location>
        <begin position="662"/>
        <end position="671"/>
    </location>
</feature>